<dbReference type="AlphaFoldDB" id="A0A8H9H228"/>
<dbReference type="InterPro" id="IPR054491">
    <property type="entry name" value="MGH1-like_GH"/>
</dbReference>
<dbReference type="InterPro" id="IPR012341">
    <property type="entry name" value="6hp_glycosidase-like_sf"/>
</dbReference>
<dbReference type="Gene3D" id="1.50.10.10">
    <property type="match status" value="1"/>
</dbReference>
<name>A0A8H9H228_9ACTN</name>
<organism evidence="3 4">
    <name type="scientific">Microbispora bryophytorum</name>
    <dbReference type="NCBI Taxonomy" id="1460882"/>
    <lineage>
        <taxon>Bacteria</taxon>
        <taxon>Bacillati</taxon>
        <taxon>Actinomycetota</taxon>
        <taxon>Actinomycetes</taxon>
        <taxon>Streptosporangiales</taxon>
        <taxon>Streptosporangiaceae</taxon>
        <taxon>Microbispora</taxon>
    </lineage>
</organism>
<reference evidence="3" key="1">
    <citation type="journal article" date="2014" name="Int. J. Syst. Evol. Microbiol.">
        <title>Complete genome sequence of Corynebacterium casei LMG S-19264T (=DSM 44701T), isolated from a smear-ripened cheese.</title>
        <authorList>
            <consortium name="US DOE Joint Genome Institute (JGI-PGF)"/>
            <person name="Walter F."/>
            <person name="Albersmeier A."/>
            <person name="Kalinowski J."/>
            <person name="Ruckert C."/>
        </authorList>
    </citation>
    <scope>NUCLEOTIDE SEQUENCE</scope>
    <source>
        <strain evidence="3">CGMCC 4.7138</strain>
    </source>
</reference>
<proteinExistence type="predicted"/>
<dbReference type="SUPFAM" id="SSF48208">
    <property type="entry name" value="Six-hairpin glycosidases"/>
    <property type="match status" value="1"/>
</dbReference>
<feature type="domain" description="Putative glycogen debranching enzyme N-terminal" evidence="1">
    <location>
        <begin position="45"/>
        <end position="229"/>
    </location>
</feature>
<evidence type="ECO:0000259" key="2">
    <source>
        <dbReference type="Pfam" id="PF22422"/>
    </source>
</evidence>
<dbReference type="Proteomes" id="UP000653480">
    <property type="component" value="Unassembled WGS sequence"/>
</dbReference>
<dbReference type="Pfam" id="PF22422">
    <property type="entry name" value="MGH1-like_GH"/>
    <property type="match status" value="1"/>
</dbReference>
<sequence>MAKTGSTYGYEGNRQDQGRAGVIGMTSGWTFEGQPNAIGGGAMTLVAGGSFCVSARNGDILPGSAQGIYYADTRLLSHWELRVDDGLIEELQVITGEPFHATFIGRAAPRPGQAESTLLVVRDRYVGGGLSEDLTIRNMSHEPAGCMVALHVGSDVCDLFEVKTHRVHWVADVSTAAEEGSLRMFSISKGRGVRVAAKAGGTPVLPMLNPRVIIFRVVVPPRGEWTACVQANPIIDGVETEPWYSEKRLSPALARRAGQLFEWDKRLPKVTTTNTALAKILRQSHNDLGALRLFDPGHPELPPTVAAGAPWFMTLFGRDSLLTAWMALTLDPELAYGTLGRLAALQGTKIDPLTEEEPGKIMHELRYGARQDDTSAAGHAYYGSVDASPLFVILLGELRRWGLHRTAVERLLPHADAALEWIERYGMRDGFLWYQRKTDQGLLNQGWKDSFDGINFADGTIARAPIALAEVQGYVYAACIARHYFAQEEGDTETERHYRDRAAEVRARFNERFWLPDRGYFAVGLDHEGRPIDALASNMGHCLWSGIVDRDKAPAVAEHLLSPRMFTGFGIRTLASDMGAYNPMSYHNGSVWPHDSALAAAGLMRYGFVEEAQRVATGLLDAARAFGGRLPELFCGFDRGEFHMPVPYPTSCSPQAWASATPIQLVRLLLRVDPWVPHGKVWIAPVLPKGFGQLSICGFPIAGTRVDLEAWEDSAEVHVSGLPEDVGLICETRPTAAFGKRSAGPPVAG</sequence>
<accession>A0A8H9H228</accession>
<comment type="caution">
    <text evidence="3">The sequence shown here is derived from an EMBL/GenBank/DDBJ whole genome shotgun (WGS) entry which is preliminary data.</text>
</comment>
<protein>
    <submittedName>
        <fullName evidence="3">Amylo-alpha-1,6-glucosidase</fullName>
    </submittedName>
</protein>
<dbReference type="InterPro" id="IPR032856">
    <property type="entry name" value="GDE_N_bis"/>
</dbReference>
<reference evidence="3" key="2">
    <citation type="submission" date="2020-09" db="EMBL/GenBank/DDBJ databases">
        <authorList>
            <person name="Sun Q."/>
            <person name="Zhou Y."/>
        </authorList>
    </citation>
    <scope>NUCLEOTIDE SEQUENCE</scope>
    <source>
        <strain evidence="3">CGMCC 4.7138</strain>
    </source>
</reference>
<keyword evidence="4" id="KW-1185">Reference proteome</keyword>
<evidence type="ECO:0000259" key="1">
    <source>
        <dbReference type="Pfam" id="PF14742"/>
    </source>
</evidence>
<evidence type="ECO:0000313" key="3">
    <source>
        <dbReference type="EMBL" id="GGO14722.1"/>
    </source>
</evidence>
<evidence type="ECO:0000313" key="4">
    <source>
        <dbReference type="Proteomes" id="UP000653480"/>
    </source>
</evidence>
<feature type="domain" description="Mannosylglycerate hydrolase MGH1-like glycoside hydrolase" evidence="2">
    <location>
        <begin position="466"/>
        <end position="624"/>
    </location>
</feature>
<dbReference type="GO" id="GO:0005975">
    <property type="term" value="P:carbohydrate metabolic process"/>
    <property type="evidence" value="ECO:0007669"/>
    <property type="project" value="InterPro"/>
</dbReference>
<dbReference type="EMBL" id="BMMN01000005">
    <property type="protein sequence ID" value="GGO14722.1"/>
    <property type="molecule type" value="Genomic_DNA"/>
</dbReference>
<gene>
    <name evidence="3" type="ORF">GCM10011574_35440</name>
</gene>
<dbReference type="InterPro" id="IPR008928">
    <property type="entry name" value="6-hairpin_glycosidase_sf"/>
</dbReference>
<dbReference type="Pfam" id="PF14742">
    <property type="entry name" value="GDE_N_bis"/>
    <property type="match status" value="1"/>
</dbReference>